<dbReference type="PROSITE" id="PS52050">
    <property type="entry name" value="WYL"/>
    <property type="match status" value="1"/>
</dbReference>
<gene>
    <name evidence="3" type="ORF">N5I32_03445</name>
</gene>
<dbReference type="InterPro" id="IPR036390">
    <property type="entry name" value="WH_DNA-bd_sf"/>
</dbReference>
<dbReference type="Gene3D" id="1.10.10.10">
    <property type="entry name" value="Winged helix-like DNA-binding domain superfamily/Winged helix DNA-binding domain"/>
    <property type="match status" value="1"/>
</dbReference>
<dbReference type="InterPro" id="IPR051534">
    <property type="entry name" value="CBASS_pafABC_assoc_protein"/>
</dbReference>
<reference evidence="4" key="1">
    <citation type="submission" date="2023-07" db="EMBL/GenBank/DDBJ databases">
        <title>Defluviimonas sediminis sp. nov., isolated from mangrove sediment.</title>
        <authorList>
            <person name="Liu L."/>
            <person name="Li J."/>
            <person name="Huang Y."/>
            <person name="Pan J."/>
            <person name="Li M."/>
        </authorList>
    </citation>
    <scope>NUCLEOTIDE SEQUENCE [LARGE SCALE GENOMIC DNA]</scope>
    <source>
        <strain evidence="4">FT324</strain>
    </source>
</reference>
<dbReference type="Proteomes" id="UP001205601">
    <property type="component" value="Unassembled WGS sequence"/>
</dbReference>
<feature type="domain" description="Helix-turn-helix type 11" evidence="1">
    <location>
        <begin position="6"/>
        <end position="58"/>
    </location>
</feature>
<dbReference type="Pfam" id="PF13280">
    <property type="entry name" value="WYL"/>
    <property type="match status" value="1"/>
</dbReference>
<dbReference type="PANTHER" id="PTHR34580:SF3">
    <property type="entry name" value="PROTEIN PAFB"/>
    <property type="match status" value="1"/>
</dbReference>
<dbReference type="InterPro" id="IPR036388">
    <property type="entry name" value="WH-like_DNA-bd_sf"/>
</dbReference>
<keyword evidence="4" id="KW-1185">Reference proteome</keyword>
<comment type="caution">
    <text evidence="3">The sequence shown here is derived from an EMBL/GenBank/DDBJ whole genome shotgun (WGS) entry which is preliminary data.</text>
</comment>
<evidence type="ECO:0000259" key="2">
    <source>
        <dbReference type="Pfam" id="PF13280"/>
    </source>
</evidence>
<feature type="domain" description="WYL" evidence="2">
    <location>
        <begin position="134"/>
        <end position="200"/>
    </location>
</feature>
<organism evidence="3 4">
    <name type="scientific">Albidovulum sediminis</name>
    <dbReference type="NCBI Taxonomy" id="3066345"/>
    <lineage>
        <taxon>Bacteria</taxon>
        <taxon>Pseudomonadati</taxon>
        <taxon>Pseudomonadota</taxon>
        <taxon>Alphaproteobacteria</taxon>
        <taxon>Rhodobacterales</taxon>
        <taxon>Paracoccaceae</taxon>
        <taxon>Albidovulum</taxon>
    </lineage>
</organism>
<dbReference type="InterPro" id="IPR013196">
    <property type="entry name" value="HTH_11"/>
</dbReference>
<evidence type="ECO:0000313" key="4">
    <source>
        <dbReference type="Proteomes" id="UP001205601"/>
    </source>
</evidence>
<dbReference type="EMBL" id="JAOCQF010000001">
    <property type="protein sequence ID" value="MCT8328564.1"/>
    <property type="molecule type" value="Genomic_DNA"/>
</dbReference>
<dbReference type="Pfam" id="PF08279">
    <property type="entry name" value="HTH_11"/>
    <property type="match status" value="1"/>
</dbReference>
<protein>
    <submittedName>
        <fullName evidence="3">YafY family transcriptional regulator</fullName>
    </submittedName>
</protein>
<accession>A0ABT2NLX8</accession>
<evidence type="ECO:0000259" key="1">
    <source>
        <dbReference type="Pfam" id="PF08279"/>
    </source>
</evidence>
<proteinExistence type="predicted"/>
<sequence length="224" mass="24649">MPRADRLIDLIRILRDGRLHRAADLAQVAGVSVRTIWRDMARLQANGVPIEGERGIGYMLRDPVALPPVALSRDEFEALRLGLGLVASGADQTAARAAVSLRAKIAAVAPTILAEAGSDSFVFSSAEAARAAPHLGLIRRAIREHLTLALAYRDEAGEVTQRRIRPLQLEFWGKVWTLLAWCELRADFRLFRVDMIQALTPDGGAFMPEPGRTVEDYLARQAHP</sequence>
<dbReference type="RefSeq" id="WP_261493992.1">
    <property type="nucleotide sequence ID" value="NZ_JAOCQF010000001.1"/>
</dbReference>
<name>A0ABT2NLX8_9RHOB</name>
<dbReference type="SUPFAM" id="SSF46785">
    <property type="entry name" value="Winged helix' DNA-binding domain"/>
    <property type="match status" value="1"/>
</dbReference>
<dbReference type="InterPro" id="IPR026881">
    <property type="entry name" value="WYL_dom"/>
</dbReference>
<evidence type="ECO:0000313" key="3">
    <source>
        <dbReference type="EMBL" id="MCT8328564.1"/>
    </source>
</evidence>
<dbReference type="PANTHER" id="PTHR34580">
    <property type="match status" value="1"/>
</dbReference>